<dbReference type="SMART" id="SM00382">
    <property type="entry name" value="AAA"/>
    <property type="match status" value="1"/>
</dbReference>
<evidence type="ECO:0000256" key="4">
    <source>
        <dbReference type="ARBA" id="ARBA00023012"/>
    </source>
</evidence>
<sequence>MTTAATDGHILLIEDERDVREAACLTMELAGMTVLAFDRAEPALAQLTPDYPGIVLSDIKMPGMDGMALLARVQRLDAELPVILISGHADIAMAVEAVRGGAYDFIEKPADPERLIEEVRRAQRTRTLVLENRRLKSALAGRQGLDARIVGDSAVMVRLRELITTLAEADVDVLINGETGTGKELVARSLHEVSSRREGHFVALNCGALPESLIESELFGHEIGAFTGASKKRIGKLEYANGGTLFLDELESMPLTLQIKLLRVLQERCLERLGGNANIAIDVRVVAASKRDLAEAARLGEFREDLFYRLNVATLDLPPLRERRDDVGLLFGHCLKPAAERFRRPVPALAAHHLEALMAYDWPGNVRELQHEAERFVLGISMLLSGSQDIGRDSAEEGDAASGSLPERLARFERELLCQALSAAQGRVTEAAERLGIPRKKLYLRMQRHGIDKVRFSGAEDGEP</sequence>
<dbReference type="FunFam" id="3.40.50.2300:FF:000018">
    <property type="entry name" value="DNA-binding transcriptional regulator NtrC"/>
    <property type="match status" value="1"/>
</dbReference>
<keyword evidence="5" id="KW-0805">Transcription regulation</keyword>
<dbReference type="EMBL" id="AVBC01000039">
    <property type="protein sequence ID" value="ERL49789.1"/>
    <property type="molecule type" value="Genomic_DNA"/>
</dbReference>
<keyword evidence="1 8" id="KW-0597">Phosphoprotein</keyword>
<feature type="domain" description="Sigma-54 factor interaction" evidence="9">
    <location>
        <begin position="149"/>
        <end position="378"/>
    </location>
</feature>
<dbReference type="GO" id="GO:0043565">
    <property type="term" value="F:sequence-specific DNA binding"/>
    <property type="evidence" value="ECO:0007669"/>
    <property type="project" value="InterPro"/>
</dbReference>
<dbReference type="PROSITE" id="PS50110">
    <property type="entry name" value="RESPONSE_REGULATORY"/>
    <property type="match status" value="1"/>
</dbReference>
<accession>W1N2T2</accession>
<protein>
    <recommendedName>
        <fullName evidence="13">Fis family transcriptional regulator</fullName>
    </recommendedName>
</protein>
<dbReference type="CDD" id="cd00009">
    <property type="entry name" value="AAA"/>
    <property type="match status" value="1"/>
</dbReference>
<gene>
    <name evidence="11" type="ORF">BJB45_01330</name>
</gene>
<evidence type="ECO:0000256" key="5">
    <source>
        <dbReference type="ARBA" id="ARBA00023015"/>
    </source>
</evidence>
<dbReference type="Proteomes" id="UP000019113">
    <property type="component" value="Unassembled WGS sequence"/>
</dbReference>
<dbReference type="Pfam" id="PF00158">
    <property type="entry name" value="Sigma54_activat"/>
    <property type="match status" value="1"/>
</dbReference>
<dbReference type="Pfam" id="PF02954">
    <property type="entry name" value="HTH_8"/>
    <property type="match status" value="1"/>
</dbReference>
<evidence type="ECO:0000259" key="9">
    <source>
        <dbReference type="PROSITE" id="PS50045"/>
    </source>
</evidence>
<organism evidence="11 12">
    <name type="scientific">Halomonas huangheensis</name>
    <dbReference type="NCBI Taxonomy" id="1178482"/>
    <lineage>
        <taxon>Bacteria</taxon>
        <taxon>Pseudomonadati</taxon>
        <taxon>Pseudomonadota</taxon>
        <taxon>Gammaproteobacteria</taxon>
        <taxon>Oceanospirillales</taxon>
        <taxon>Halomonadaceae</taxon>
        <taxon>Halomonas</taxon>
    </lineage>
</organism>
<dbReference type="Gene3D" id="1.10.8.60">
    <property type="match status" value="1"/>
</dbReference>
<evidence type="ECO:0000313" key="11">
    <source>
        <dbReference type="EMBL" id="ERL49789.1"/>
    </source>
</evidence>
<evidence type="ECO:0000256" key="6">
    <source>
        <dbReference type="ARBA" id="ARBA00023125"/>
    </source>
</evidence>
<dbReference type="InterPro" id="IPR027417">
    <property type="entry name" value="P-loop_NTPase"/>
</dbReference>
<evidence type="ECO:0000256" key="8">
    <source>
        <dbReference type="PROSITE-ProRule" id="PRU00169"/>
    </source>
</evidence>
<dbReference type="InterPro" id="IPR025944">
    <property type="entry name" value="Sigma_54_int_dom_CS"/>
</dbReference>
<dbReference type="SUPFAM" id="SSF52172">
    <property type="entry name" value="CheY-like"/>
    <property type="match status" value="1"/>
</dbReference>
<dbReference type="PROSITE" id="PS50045">
    <property type="entry name" value="SIGMA54_INTERACT_4"/>
    <property type="match status" value="1"/>
</dbReference>
<dbReference type="PRINTS" id="PR01590">
    <property type="entry name" value="HTHFIS"/>
</dbReference>
<feature type="domain" description="Response regulatory" evidence="10">
    <location>
        <begin position="9"/>
        <end position="123"/>
    </location>
</feature>
<dbReference type="RefSeq" id="WP_021819836.1">
    <property type="nucleotide sequence ID" value="NZ_AVBC01000039.1"/>
</dbReference>
<dbReference type="FunFam" id="3.40.50.300:FF:000006">
    <property type="entry name" value="DNA-binding transcriptional regulator NtrC"/>
    <property type="match status" value="1"/>
</dbReference>
<comment type="caution">
    <text evidence="11">The sequence shown here is derived from an EMBL/GenBank/DDBJ whole genome shotgun (WGS) entry which is preliminary data.</text>
</comment>
<dbReference type="SUPFAM" id="SSF52540">
    <property type="entry name" value="P-loop containing nucleoside triphosphate hydrolases"/>
    <property type="match status" value="1"/>
</dbReference>
<proteinExistence type="predicted"/>
<dbReference type="InterPro" id="IPR002078">
    <property type="entry name" value="Sigma_54_int"/>
</dbReference>
<dbReference type="eggNOG" id="COG2204">
    <property type="taxonomic scope" value="Bacteria"/>
</dbReference>
<evidence type="ECO:0000256" key="2">
    <source>
        <dbReference type="ARBA" id="ARBA00022741"/>
    </source>
</evidence>
<dbReference type="Gene3D" id="1.10.10.60">
    <property type="entry name" value="Homeodomain-like"/>
    <property type="match status" value="1"/>
</dbReference>
<dbReference type="PANTHER" id="PTHR32071">
    <property type="entry name" value="TRANSCRIPTIONAL REGULATORY PROTEIN"/>
    <property type="match status" value="1"/>
</dbReference>
<dbReference type="OrthoDB" id="9804019at2"/>
<dbReference type="PROSITE" id="PS00688">
    <property type="entry name" value="SIGMA54_INTERACT_3"/>
    <property type="match status" value="1"/>
</dbReference>
<evidence type="ECO:0000313" key="12">
    <source>
        <dbReference type="Proteomes" id="UP000019113"/>
    </source>
</evidence>
<dbReference type="PATRIC" id="fig|1178482.3.peg.2884"/>
<keyword evidence="2" id="KW-0547">Nucleotide-binding</keyword>
<evidence type="ECO:0000259" key="10">
    <source>
        <dbReference type="PROSITE" id="PS50110"/>
    </source>
</evidence>
<dbReference type="STRING" id="1178482.AR456_02875"/>
<dbReference type="Pfam" id="PF00072">
    <property type="entry name" value="Response_reg"/>
    <property type="match status" value="1"/>
</dbReference>
<dbReference type="GO" id="GO:0000160">
    <property type="term" value="P:phosphorelay signal transduction system"/>
    <property type="evidence" value="ECO:0007669"/>
    <property type="project" value="UniProtKB-KW"/>
</dbReference>
<keyword evidence="6" id="KW-0238">DNA-binding</keyword>
<feature type="modified residue" description="4-aspartylphosphate" evidence="8">
    <location>
        <position position="58"/>
    </location>
</feature>
<dbReference type="InterPro" id="IPR058031">
    <property type="entry name" value="AAA_lid_NorR"/>
</dbReference>
<evidence type="ECO:0008006" key="13">
    <source>
        <dbReference type="Google" id="ProtNLM"/>
    </source>
</evidence>
<keyword evidence="7" id="KW-0804">Transcription</keyword>
<dbReference type="InterPro" id="IPR009057">
    <property type="entry name" value="Homeodomain-like_sf"/>
</dbReference>
<dbReference type="Gene3D" id="3.40.50.300">
    <property type="entry name" value="P-loop containing nucleotide triphosphate hydrolases"/>
    <property type="match status" value="1"/>
</dbReference>
<dbReference type="Pfam" id="PF25601">
    <property type="entry name" value="AAA_lid_14"/>
    <property type="match status" value="1"/>
</dbReference>
<dbReference type="SUPFAM" id="SSF46689">
    <property type="entry name" value="Homeodomain-like"/>
    <property type="match status" value="1"/>
</dbReference>
<dbReference type="InterPro" id="IPR025662">
    <property type="entry name" value="Sigma_54_int_dom_ATP-bd_1"/>
</dbReference>
<keyword evidence="3" id="KW-0067">ATP-binding</keyword>
<dbReference type="PROSITE" id="PS00675">
    <property type="entry name" value="SIGMA54_INTERACT_1"/>
    <property type="match status" value="1"/>
</dbReference>
<evidence type="ECO:0000256" key="1">
    <source>
        <dbReference type="ARBA" id="ARBA00022553"/>
    </source>
</evidence>
<dbReference type="CDD" id="cd17549">
    <property type="entry name" value="REC_DctD-like"/>
    <property type="match status" value="1"/>
</dbReference>
<dbReference type="InterPro" id="IPR025943">
    <property type="entry name" value="Sigma_54_int_dom_ATP-bd_2"/>
</dbReference>
<dbReference type="InterPro" id="IPR001789">
    <property type="entry name" value="Sig_transdc_resp-reg_receiver"/>
</dbReference>
<dbReference type="PANTHER" id="PTHR32071:SF57">
    <property type="entry name" value="C4-DICARBOXYLATE TRANSPORT TRANSCRIPTIONAL REGULATORY PROTEIN DCTD"/>
    <property type="match status" value="1"/>
</dbReference>
<dbReference type="Gene3D" id="3.40.50.2300">
    <property type="match status" value="1"/>
</dbReference>
<dbReference type="AlphaFoldDB" id="W1N2T2"/>
<name>W1N2T2_9GAMM</name>
<reference evidence="11 12" key="1">
    <citation type="submission" date="2013-08" db="EMBL/GenBank/DDBJ databases">
        <title>draft genome of Halomonas huanghegensis, strain BJGMM-B45T.</title>
        <authorList>
            <person name="Miao C."/>
            <person name="Wan Y."/>
            <person name="Jin W."/>
        </authorList>
    </citation>
    <scope>NUCLEOTIDE SEQUENCE [LARGE SCALE GENOMIC DNA]</scope>
    <source>
        <strain evidence="11 12">BJGMM-B45</strain>
    </source>
</reference>
<dbReference type="KEGG" id="hhu:AR456_02875"/>
<keyword evidence="4" id="KW-0902">Two-component regulatory system</keyword>
<dbReference type="InterPro" id="IPR011006">
    <property type="entry name" value="CheY-like_superfamily"/>
</dbReference>
<dbReference type="GO" id="GO:0006355">
    <property type="term" value="P:regulation of DNA-templated transcription"/>
    <property type="evidence" value="ECO:0007669"/>
    <property type="project" value="InterPro"/>
</dbReference>
<evidence type="ECO:0000256" key="3">
    <source>
        <dbReference type="ARBA" id="ARBA00022840"/>
    </source>
</evidence>
<dbReference type="InterPro" id="IPR003593">
    <property type="entry name" value="AAA+_ATPase"/>
</dbReference>
<dbReference type="PROSITE" id="PS00676">
    <property type="entry name" value="SIGMA54_INTERACT_2"/>
    <property type="match status" value="1"/>
</dbReference>
<dbReference type="SMART" id="SM00448">
    <property type="entry name" value="REC"/>
    <property type="match status" value="1"/>
</dbReference>
<evidence type="ECO:0000256" key="7">
    <source>
        <dbReference type="ARBA" id="ARBA00023163"/>
    </source>
</evidence>
<dbReference type="GO" id="GO:0005524">
    <property type="term" value="F:ATP binding"/>
    <property type="evidence" value="ECO:0007669"/>
    <property type="project" value="UniProtKB-KW"/>
</dbReference>
<keyword evidence="12" id="KW-1185">Reference proteome</keyword>
<dbReference type="InterPro" id="IPR002197">
    <property type="entry name" value="HTH_Fis"/>
</dbReference>